<gene>
    <name evidence="2" type="ORF">NCTC11421_03311</name>
</gene>
<evidence type="ECO:0000256" key="1">
    <source>
        <dbReference type="SAM" id="MobiDB-lite"/>
    </source>
</evidence>
<name>A0A378W3Z7_NEIGO</name>
<accession>A0A378W3Z7</accession>
<feature type="region of interest" description="Disordered" evidence="1">
    <location>
        <begin position="13"/>
        <end position="41"/>
    </location>
</feature>
<evidence type="ECO:0000313" key="2">
    <source>
        <dbReference type="EMBL" id="SUA25295.1"/>
    </source>
</evidence>
<dbReference type="AlphaFoldDB" id="A0A378W3Z7"/>
<protein>
    <submittedName>
        <fullName evidence="2">Uncharacterized protein</fullName>
    </submittedName>
</protein>
<organism evidence="2">
    <name type="scientific">Neisseria gonorrhoeae</name>
    <dbReference type="NCBI Taxonomy" id="485"/>
    <lineage>
        <taxon>Bacteria</taxon>
        <taxon>Pseudomonadati</taxon>
        <taxon>Pseudomonadota</taxon>
        <taxon>Betaproteobacteria</taxon>
        <taxon>Neisseriales</taxon>
        <taxon>Neisseriaceae</taxon>
        <taxon>Neisseria</taxon>
    </lineage>
</organism>
<sequence length="86" mass="9562">MFQHTGRYIKHRPMYRPDLEGVPSQIKSDPTAPKGGFQPKGNTMKEYKVVIYQESLLSSLFFGAAKVNPVNFSAFLNKQTPKAGGS</sequence>
<proteinExistence type="predicted"/>
<dbReference type="EMBL" id="UGRI01000001">
    <property type="protein sequence ID" value="SUA25295.1"/>
    <property type="molecule type" value="Genomic_DNA"/>
</dbReference>
<reference evidence="2" key="1">
    <citation type="submission" date="2018-06" db="EMBL/GenBank/DDBJ databases">
        <authorList>
            <consortium name="Pathogen Informatics"/>
            <person name="Doyle S."/>
        </authorList>
    </citation>
    <scope>NUCLEOTIDE SEQUENCE [LARGE SCALE GENOMIC DNA]</scope>
    <source>
        <strain evidence="2">NCTC11421</strain>
    </source>
</reference>